<evidence type="ECO:0000313" key="5">
    <source>
        <dbReference type="Proteomes" id="UP000272942"/>
    </source>
</evidence>
<evidence type="ECO:0000256" key="1">
    <source>
        <dbReference type="SAM" id="Coils"/>
    </source>
</evidence>
<feature type="region of interest" description="Disordered" evidence="2">
    <location>
        <begin position="330"/>
        <end position="397"/>
    </location>
</feature>
<protein>
    <submittedName>
        <fullName evidence="6">DUF5743 domain-containing protein</fullName>
    </submittedName>
</protein>
<feature type="coiled-coil region" evidence="1">
    <location>
        <begin position="55"/>
        <end position="82"/>
    </location>
</feature>
<dbReference type="Pfam" id="PF19014">
    <property type="entry name" value="DUF5743"/>
    <property type="match status" value="1"/>
</dbReference>
<organism evidence="6">
    <name type="scientific">Echinostoma caproni</name>
    <dbReference type="NCBI Taxonomy" id="27848"/>
    <lineage>
        <taxon>Eukaryota</taxon>
        <taxon>Metazoa</taxon>
        <taxon>Spiralia</taxon>
        <taxon>Lophotrochozoa</taxon>
        <taxon>Platyhelminthes</taxon>
        <taxon>Trematoda</taxon>
        <taxon>Digenea</taxon>
        <taxon>Plagiorchiida</taxon>
        <taxon>Echinostomata</taxon>
        <taxon>Echinostomatoidea</taxon>
        <taxon>Echinostomatidae</taxon>
        <taxon>Echinostoma</taxon>
    </lineage>
</organism>
<proteinExistence type="predicted"/>
<dbReference type="AlphaFoldDB" id="A0A183ACA6"/>
<dbReference type="Proteomes" id="UP000272942">
    <property type="component" value="Unassembled WGS sequence"/>
</dbReference>
<dbReference type="WBParaSite" id="ECPE_0000460301-mRNA-1">
    <property type="protein sequence ID" value="ECPE_0000460301-mRNA-1"/>
    <property type="gene ID" value="ECPE_0000460301"/>
</dbReference>
<reference evidence="6" key="1">
    <citation type="submission" date="2016-06" db="UniProtKB">
        <authorList>
            <consortium name="WormBaseParasite"/>
        </authorList>
    </citation>
    <scope>IDENTIFICATION</scope>
</reference>
<feature type="domain" description="DUF5743" evidence="3">
    <location>
        <begin position="44"/>
        <end position="321"/>
    </location>
</feature>
<feature type="compositionally biased region" description="Basic and acidic residues" evidence="2">
    <location>
        <begin position="363"/>
        <end position="373"/>
    </location>
</feature>
<feature type="compositionally biased region" description="Basic residues" evidence="2">
    <location>
        <begin position="672"/>
        <end position="683"/>
    </location>
</feature>
<feature type="region of interest" description="Disordered" evidence="2">
    <location>
        <begin position="637"/>
        <end position="687"/>
    </location>
</feature>
<name>A0A183ACA6_9TREM</name>
<evidence type="ECO:0000259" key="3">
    <source>
        <dbReference type="Pfam" id="PF19014"/>
    </source>
</evidence>
<feature type="coiled-coil region" evidence="1">
    <location>
        <begin position="270"/>
        <end position="297"/>
    </location>
</feature>
<feature type="compositionally biased region" description="Polar residues" evidence="2">
    <location>
        <begin position="757"/>
        <end position="769"/>
    </location>
</feature>
<evidence type="ECO:0000313" key="4">
    <source>
        <dbReference type="EMBL" id="VDP73046.1"/>
    </source>
</evidence>
<dbReference type="EMBL" id="UZAN01041448">
    <property type="protein sequence ID" value="VDP73046.1"/>
    <property type="molecule type" value="Genomic_DNA"/>
</dbReference>
<reference evidence="4 5" key="2">
    <citation type="submission" date="2018-11" db="EMBL/GenBank/DDBJ databases">
        <authorList>
            <consortium name="Pathogen Informatics"/>
        </authorList>
    </citation>
    <scope>NUCLEOTIDE SEQUENCE [LARGE SCALE GENOMIC DNA]</scope>
    <source>
        <strain evidence="4 5">Egypt</strain>
    </source>
</reference>
<feature type="region of interest" description="Disordered" evidence="2">
    <location>
        <begin position="470"/>
        <end position="566"/>
    </location>
</feature>
<sequence length="769" mass="85433">MMNLGSISDQLPTYPNNIQGELRIILQTKDVFLVCYKHLEEYRRLVNEQNRLITKEFVQEQLQIGEDEISELKMELQDAESRLGARLRHNELLADHLASLGFASLESGASVRHLALCRSPQMRKNMIAQRQGGAGSSSMSEPRPPTHMIDNIALAISEIHQEVRAKVKPLLDYYRDLFYLQLHFSLVLGQVCNYCMPLVTENIGLIDRIFFWSERPEFDLVRRAGDIGDRLKEIYTRAQTVLSVLAESVRFLQSKVELQKTLEQRFHERLDEQQKTKDKILREVHTTKQNMDMLEEENDRLVGSLVKVDPSFVDSRHFYELAEGGSLMGAKKPGNMKETAQNNAEEKQEMMSNATPCGPVTDRANDGEKENRARTNTRRVSDVSSPSTLDNPSGEMNNNKALSVLSDAPVKATELKLKNKKKASKEEMEQLIKEIKTKMIVNTKKSPMRAAKASNTNNVSEASGAISAITDPSISVDGSPTRLDCTTPPIRRATSVDKERKQPRTKKHRPKSTLGEARLRNLDNELNKREKQTTTPEQKTEELRPSSISTAAGDIEIQQGPPQTSLKSKLLGRTKDLLEAALHRSPKSSSTEQVTRTIGELDSSLATGRIDQDELNNDGVTSVSSFASLLVADSPLGEPTFIPPANVNTSKQLRTLEPRKKGRNATDPSKTPPRKNRLSRRGKSQVLDYDIQPLPNLSTDMLLTESPTAAHSSLNLPAFRTTASSASKGSKSRRSSGNLDNDLGNFLAGTSLGPAPSLTTPQSALPSVL</sequence>
<evidence type="ECO:0000313" key="6">
    <source>
        <dbReference type="WBParaSite" id="ECPE_0000460301-mRNA-1"/>
    </source>
</evidence>
<keyword evidence="5" id="KW-1185">Reference proteome</keyword>
<keyword evidence="1" id="KW-0175">Coiled coil</keyword>
<dbReference type="OrthoDB" id="6250330at2759"/>
<evidence type="ECO:0000256" key="2">
    <source>
        <dbReference type="SAM" id="MobiDB-lite"/>
    </source>
</evidence>
<gene>
    <name evidence="4" type="ORF">ECPE_LOCUS4591</name>
</gene>
<feature type="compositionally biased region" description="Polar residues" evidence="2">
    <location>
        <begin position="382"/>
        <end position="397"/>
    </location>
</feature>
<feature type="compositionally biased region" description="Basic and acidic residues" evidence="2">
    <location>
        <begin position="517"/>
        <end position="544"/>
    </location>
</feature>
<feature type="region of interest" description="Disordered" evidence="2">
    <location>
        <begin position="721"/>
        <end position="769"/>
    </location>
</feature>
<dbReference type="InterPro" id="IPR044041">
    <property type="entry name" value="DUF5743"/>
</dbReference>
<accession>A0A183ACA6</accession>